<keyword evidence="4" id="KW-1185">Reference proteome</keyword>
<organism evidence="3 4">
    <name type="scientific">Rhizobium straminoryzae</name>
    <dbReference type="NCBI Taxonomy" id="1387186"/>
    <lineage>
        <taxon>Bacteria</taxon>
        <taxon>Pseudomonadati</taxon>
        <taxon>Pseudomonadota</taxon>
        <taxon>Alphaproteobacteria</taxon>
        <taxon>Hyphomicrobiales</taxon>
        <taxon>Rhizobiaceae</taxon>
        <taxon>Rhizobium/Agrobacterium group</taxon>
        <taxon>Rhizobium</taxon>
    </lineage>
</organism>
<proteinExistence type="predicted"/>
<dbReference type="InterPro" id="IPR037185">
    <property type="entry name" value="EmrE-like"/>
</dbReference>
<feature type="transmembrane region" description="Helical" evidence="1">
    <location>
        <begin position="129"/>
        <end position="149"/>
    </location>
</feature>
<dbReference type="Proteomes" id="UP000316801">
    <property type="component" value="Unassembled WGS sequence"/>
</dbReference>
<accession>A0A549TAK5</accession>
<feature type="domain" description="EamA" evidence="2">
    <location>
        <begin position="10"/>
        <end position="144"/>
    </location>
</feature>
<dbReference type="PANTHER" id="PTHR22911:SF103">
    <property type="entry name" value="BLR2811 PROTEIN"/>
    <property type="match status" value="1"/>
</dbReference>
<feature type="domain" description="EamA" evidence="2">
    <location>
        <begin position="155"/>
        <end position="282"/>
    </location>
</feature>
<feature type="transmembrane region" description="Helical" evidence="1">
    <location>
        <begin position="266"/>
        <end position="284"/>
    </location>
</feature>
<keyword evidence="1" id="KW-1133">Transmembrane helix</keyword>
<reference evidence="3 4" key="1">
    <citation type="submission" date="2019-07" db="EMBL/GenBank/DDBJ databases">
        <title>Ln-dependent methylotrophs.</title>
        <authorList>
            <person name="Tani A."/>
        </authorList>
    </citation>
    <scope>NUCLEOTIDE SEQUENCE [LARGE SCALE GENOMIC DNA]</scope>
    <source>
        <strain evidence="3 4">SM12</strain>
    </source>
</reference>
<dbReference type="PANTHER" id="PTHR22911">
    <property type="entry name" value="ACYL-MALONYL CONDENSING ENZYME-RELATED"/>
    <property type="match status" value="1"/>
</dbReference>
<evidence type="ECO:0000256" key="1">
    <source>
        <dbReference type="SAM" id="Phobius"/>
    </source>
</evidence>
<feature type="transmembrane region" description="Helical" evidence="1">
    <location>
        <begin position="77"/>
        <end position="99"/>
    </location>
</feature>
<feature type="transmembrane region" description="Helical" evidence="1">
    <location>
        <begin position="155"/>
        <end position="172"/>
    </location>
</feature>
<name>A0A549TAK5_9HYPH</name>
<dbReference type="RefSeq" id="WP_143125292.1">
    <property type="nucleotide sequence ID" value="NZ_VJMG01000027.1"/>
</dbReference>
<feature type="transmembrane region" description="Helical" evidence="1">
    <location>
        <begin position="244"/>
        <end position="260"/>
    </location>
</feature>
<feature type="transmembrane region" description="Helical" evidence="1">
    <location>
        <begin position="105"/>
        <end position="122"/>
    </location>
</feature>
<protein>
    <submittedName>
        <fullName evidence="3">DMT family transporter</fullName>
    </submittedName>
</protein>
<evidence type="ECO:0000259" key="2">
    <source>
        <dbReference type="Pfam" id="PF00892"/>
    </source>
</evidence>
<feature type="transmembrane region" description="Helical" evidence="1">
    <location>
        <begin position="12"/>
        <end position="29"/>
    </location>
</feature>
<feature type="transmembrane region" description="Helical" evidence="1">
    <location>
        <begin position="184"/>
        <end position="206"/>
    </location>
</feature>
<dbReference type="AlphaFoldDB" id="A0A549TAK5"/>
<comment type="caution">
    <text evidence="3">The sequence shown here is derived from an EMBL/GenBank/DDBJ whole genome shotgun (WGS) entry which is preliminary data.</text>
</comment>
<feature type="transmembrane region" description="Helical" evidence="1">
    <location>
        <begin position="212"/>
        <end position="232"/>
    </location>
</feature>
<keyword evidence="1" id="KW-0472">Membrane</keyword>
<dbReference type="EMBL" id="VJMG01000027">
    <property type="protein sequence ID" value="TRL38906.1"/>
    <property type="molecule type" value="Genomic_DNA"/>
</dbReference>
<gene>
    <name evidence="3" type="ORF">FNA46_11245</name>
</gene>
<evidence type="ECO:0000313" key="4">
    <source>
        <dbReference type="Proteomes" id="UP000316801"/>
    </source>
</evidence>
<dbReference type="InterPro" id="IPR000620">
    <property type="entry name" value="EamA_dom"/>
</dbReference>
<dbReference type="SUPFAM" id="SSF103481">
    <property type="entry name" value="Multidrug resistance efflux transporter EmrE"/>
    <property type="match status" value="2"/>
</dbReference>
<dbReference type="Pfam" id="PF00892">
    <property type="entry name" value="EamA"/>
    <property type="match status" value="2"/>
</dbReference>
<keyword evidence="1" id="KW-0812">Transmembrane</keyword>
<sequence length="299" mass="31963">MTGKSAGKTRGLVFALSAVTIFAGQDVISKHLGTLYPPIFVTMIRFWAFALFVLALTARSSGGILGAARTSQPLLQIFRGVILVIQIVVAVYSFALVGLSHTQSIFAATPLFVAAMSVPLLGEKVGWRRWTAICVGLFGVLMIINPTTASLKLELLLPIAGSSIFALYAITTRLAGRVDSSTTSFFYTGIAGAVAITLIGPFYWTSMAPVDWIWMAALCCTGMSGHYLLIRAYDLVDAVTVQQIGYVQVVLVCLLGVLIYGEVLTANMLLGALLVIGAGFFTIWRESRLARARAANGQA</sequence>
<dbReference type="GO" id="GO:0016020">
    <property type="term" value="C:membrane"/>
    <property type="evidence" value="ECO:0007669"/>
    <property type="project" value="InterPro"/>
</dbReference>
<evidence type="ECO:0000313" key="3">
    <source>
        <dbReference type="EMBL" id="TRL38906.1"/>
    </source>
</evidence>
<feature type="transmembrane region" description="Helical" evidence="1">
    <location>
        <begin position="35"/>
        <end position="56"/>
    </location>
</feature>